<dbReference type="Gene3D" id="1.20.1500.10">
    <property type="entry name" value="YheA/YmcA-like"/>
    <property type="match status" value="1"/>
</dbReference>
<dbReference type="EMBL" id="CP049886">
    <property type="protein sequence ID" value="QIL45899.1"/>
    <property type="molecule type" value="Genomic_DNA"/>
</dbReference>
<dbReference type="KEGG" id="vah:G7081_01710"/>
<dbReference type="InterPro" id="IPR052767">
    <property type="entry name" value="Bact_com_dev_regulator"/>
</dbReference>
<dbReference type="SUPFAM" id="SSF158622">
    <property type="entry name" value="YheA/YmcA-like"/>
    <property type="match status" value="1"/>
</dbReference>
<evidence type="ECO:0000256" key="1">
    <source>
        <dbReference type="SAM" id="Coils"/>
    </source>
</evidence>
<protein>
    <recommendedName>
        <fullName evidence="4">Cell fate regulator YmcA, YheA/YmcA/DUF963 family (Controls sporulation, competence, biofilm development)</fullName>
    </recommendedName>
</protein>
<feature type="coiled-coil region" evidence="1">
    <location>
        <begin position="92"/>
        <end position="134"/>
    </location>
</feature>
<evidence type="ECO:0000313" key="3">
    <source>
        <dbReference type="Proteomes" id="UP000500890"/>
    </source>
</evidence>
<dbReference type="PIRSF" id="PIRSF021287">
    <property type="entry name" value="Biofilm_formation_YmcA"/>
    <property type="match status" value="1"/>
</dbReference>
<dbReference type="Proteomes" id="UP000500890">
    <property type="component" value="Chromosome"/>
</dbReference>
<dbReference type="AlphaFoldDB" id="A0A6G8ALR1"/>
<dbReference type="RefSeq" id="WP_166006854.1">
    <property type="nucleotide sequence ID" value="NZ_CP049886.1"/>
</dbReference>
<dbReference type="PANTHER" id="PTHR38448">
    <property type="entry name" value="REGULATORY PROTEIN YLBF-RELATED"/>
    <property type="match status" value="1"/>
</dbReference>
<gene>
    <name evidence="2" type="ORF">G7081_01710</name>
</gene>
<name>A0A6G8ALR1_9ENTE</name>
<reference evidence="2 3" key="1">
    <citation type="submission" date="2020-03" db="EMBL/GenBank/DDBJ databases">
        <title>Vagococcus sp. nov., isolated from beetles.</title>
        <authorList>
            <person name="Hyun D.-W."/>
            <person name="Bae J.-W."/>
        </authorList>
    </citation>
    <scope>NUCLEOTIDE SEQUENCE [LARGE SCALE GENOMIC DNA]</scope>
    <source>
        <strain evidence="2 3">HDW17A</strain>
    </source>
</reference>
<accession>A0A6G8ALR1</accession>
<proteinExistence type="predicted"/>
<sequence>MTIAEEFEKNPQVADALANVLEKLEANSVIKEFRDISKKVEDHEGLRQLTERIKVEQKNAVQCAHYGKPEAEKLAKQEADRLTEEFDQHPLVIRYREKLVEANDLLQHLTNKIERDFNDQLEEKLDDLDNLGKEAK</sequence>
<keyword evidence="1" id="KW-0175">Coiled coil</keyword>
<organism evidence="2 3">
    <name type="scientific">Vagococcus coleopterorum</name>
    <dbReference type="NCBI Taxonomy" id="2714946"/>
    <lineage>
        <taxon>Bacteria</taxon>
        <taxon>Bacillati</taxon>
        <taxon>Bacillota</taxon>
        <taxon>Bacilli</taxon>
        <taxon>Lactobacillales</taxon>
        <taxon>Enterococcaceae</taxon>
        <taxon>Vagococcus</taxon>
    </lineage>
</organism>
<keyword evidence="3" id="KW-1185">Reference proteome</keyword>
<dbReference type="InterPro" id="IPR016783">
    <property type="entry name" value="Biofilm_formation_YmcA"/>
</dbReference>
<dbReference type="InterPro" id="IPR010368">
    <property type="entry name" value="Com_YlbF"/>
</dbReference>
<dbReference type="InterPro" id="IPR023378">
    <property type="entry name" value="YheA/YmcA-like_dom_sf"/>
</dbReference>
<dbReference type="Pfam" id="PF06133">
    <property type="entry name" value="Com_YlbF"/>
    <property type="match status" value="1"/>
</dbReference>
<evidence type="ECO:0000313" key="2">
    <source>
        <dbReference type="EMBL" id="QIL45899.1"/>
    </source>
</evidence>
<dbReference type="PANTHER" id="PTHR38448:SF1">
    <property type="entry name" value="YLBF FAMILY REGULATOR"/>
    <property type="match status" value="1"/>
</dbReference>
<evidence type="ECO:0008006" key="4">
    <source>
        <dbReference type="Google" id="ProtNLM"/>
    </source>
</evidence>